<proteinExistence type="predicted"/>
<evidence type="ECO:0000313" key="2">
    <source>
        <dbReference type="Proteomes" id="UP001143910"/>
    </source>
</evidence>
<name>A0ACC1N599_9HYPO</name>
<comment type="caution">
    <text evidence="1">The sequence shown here is derived from an EMBL/GenBank/DDBJ whole genome shotgun (WGS) entry which is preliminary data.</text>
</comment>
<gene>
    <name evidence="1" type="ORF">NQ176_g6043</name>
</gene>
<reference evidence="1" key="1">
    <citation type="submission" date="2022-08" db="EMBL/GenBank/DDBJ databases">
        <title>Genome Sequence of Lecanicillium fungicola.</title>
        <authorList>
            <person name="Buettner E."/>
        </authorList>
    </citation>
    <scope>NUCLEOTIDE SEQUENCE</scope>
    <source>
        <strain evidence="1">Babe33</strain>
    </source>
</reference>
<dbReference type="EMBL" id="JANJQO010000826">
    <property type="protein sequence ID" value="KAJ2974460.1"/>
    <property type="molecule type" value="Genomic_DNA"/>
</dbReference>
<organism evidence="1 2">
    <name type="scientific">Zarea fungicola</name>
    <dbReference type="NCBI Taxonomy" id="93591"/>
    <lineage>
        <taxon>Eukaryota</taxon>
        <taxon>Fungi</taxon>
        <taxon>Dikarya</taxon>
        <taxon>Ascomycota</taxon>
        <taxon>Pezizomycotina</taxon>
        <taxon>Sordariomycetes</taxon>
        <taxon>Hypocreomycetidae</taxon>
        <taxon>Hypocreales</taxon>
        <taxon>Cordycipitaceae</taxon>
        <taxon>Zarea</taxon>
    </lineage>
</organism>
<protein>
    <submittedName>
        <fullName evidence="1">Uncharacterized protein</fullName>
    </submittedName>
</protein>
<keyword evidence="2" id="KW-1185">Reference proteome</keyword>
<dbReference type="Proteomes" id="UP001143910">
    <property type="component" value="Unassembled WGS sequence"/>
</dbReference>
<evidence type="ECO:0000313" key="1">
    <source>
        <dbReference type="EMBL" id="KAJ2974460.1"/>
    </source>
</evidence>
<sequence length="159" mass="17662">MDDKEEQLKTTQSKFLGAWCLELCRTEVSDESSNSVDIIHPYGKDAKGILMYSADGHVSVQIMNPDAPASVNTGSVTGTSGETAIAVTHYLGYSGTFRIVAKDEGFHLFHRLECCSYPAWVGTEQKRYFSLEGDVLTLWGDPLPYQGKPSHTVLKWRKL</sequence>
<accession>A0ACC1N599</accession>